<proteinExistence type="predicted"/>
<dbReference type="SUPFAM" id="SSF46988">
    <property type="entry name" value="Tubulin chaperone cofactor A"/>
    <property type="match status" value="1"/>
</dbReference>
<dbReference type="Gene3D" id="1.20.58.90">
    <property type="match status" value="1"/>
</dbReference>
<evidence type="ECO:0000313" key="1">
    <source>
        <dbReference type="EMBL" id="KAK8963450.1"/>
    </source>
</evidence>
<keyword evidence="2" id="KW-1185">Reference proteome</keyword>
<comment type="caution">
    <text evidence="1">The sequence shown here is derived from an EMBL/GenBank/DDBJ whole genome shotgun (WGS) entry which is preliminary data.</text>
</comment>
<reference evidence="1 2" key="1">
    <citation type="journal article" date="2022" name="Nat. Plants">
        <title>Genomes of leafy and leafless Platanthera orchids illuminate the evolution of mycoheterotrophy.</title>
        <authorList>
            <person name="Li M.H."/>
            <person name="Liu K.W."/>
            <person name="Li Z."/>
            <person name="Lu H.C."/>
            <person name="Ye Q.L."/>
            <person name="Zhang D."/>
            <person name="Wang J.Y."/>
            <person name="Li Y.F."/>
            <person name="Zhong Z.M."/>
            <person name="Liu X."/>
            <person name="Yu X."/>
            <person name="Liu D.K."/>
            <person name="Tu X.D."/>
            <person name="Liu B."/>
            <person name="Hao Y."/>
            <person name="Liao X.Y."/>
            <person name="Jiang Y.T."/>
            <person name="Sun W.H."/>
            <person name="Chen J."/>
            <person name="Chen Y.Q."/>
            <person name="Ai Y."/>
            <person name="Zhai J.W."/>
            <person name="Wu S.S."/>
            <person name="Zhou Z."/>
            <person name="Hsiao Y.Y."/>
            <person name="Wu W.L."/>
            <person name="Chen Y.Y."/>
            <person name="Lin Y.F."/>
            <person name="Hsu J.L."/>
            <person name="Li C.Y."/>
            <person name="Wang Z.W."/>
            <person name="Zhao X."/>
            <person name="Zhong W.Y."/>
            <person name="Ma X.K."/>
            <person name="Ma L."/>
            <person name="Huang J."/>
            <person name="Chen G.Z."/>
            <person name="Huang M.Z."/>
            <person name="Huang L."/>
            <person name="Peng D.H."/>
            <person name="Luo Y.B."/>
            <person name="Zou S.Q."/>
            <person name="Chen S.P."/>
            <person name="Lan S."/>
            <person name="Tsai W.C."/>
            <person name="Van de Peer Y."/>
            <person name="Liu Z.J."/>
        </authorList>
    </citation>
    <scope>NUCLEOTIDE SEQUENCE [LARGE SCALE GENOMIC DNA]</scope>
    <source>
        <strain evidence="1">Lor288</strain>
    </source>
</reference>
<dbReference type="EMBL" id="JBBWWR010000007">
    <property type="protein sequence ID" value="KAK8963450.1"/>
    <property type="molecule type" value="Genomic_DNA"/>
</dbReference>
<gene>
    <name evidence="1" type="ORF">KSP40_PGU000450</name>
</gene>
<organism evidence="1 2">
    <name type="scientific">Platanthera guangdongensis</name>
    <dbReference type="NCBI Taxonomy" id="2320717"/>
    <lineage>
        <taxon>Eukaryota</taxon>
        <taxon>Viridiplantae</taxon>
        <taxon>Streptophyta</taxon>
        <taxon>Embryophyta</taxon>
        <taxon>Tracheophyta</taxon>
        <taxon>Spermatophyta</taxon>
        <taxon>Magnoliopsida</taxon>
        <taxon>Liliopsida</taxon>
        <taxon>Asparagales</taxon>
        <taxon>Orchidaceae</taxon>
        <taxon>Orchidoideae</taxon>
        <taxon>Orchideae</taxon>
        <taxon>Orchidinae</taxon>
        <taxon>Platanthera</taxon>
    </lineage>
</organism>
<dbReference type="InterPro" id="IPR036126">
    <property type="entry name" value="TBCA_sf"/>
</dbReference>
<accession>A0ABR2MHF7</accession>
<evidence type="ECO:0000313" key="2">
    <source>
        <dbReference type="Proteomes" id="UP001412067"/>
    </source>
</evidence>
<dbReference type="Proteomes" id="UP001412067">
    <property type="component" value="Unassembled WGS sequence"/>
</dbReference>
<sequence length="129" mass="14491">MAPELFDSSSFPRLSKSHDVFLKQENVLAESRMMIPDCRKRLEVSLADLKAALVSINRFNALLTFSIFPLIDYLFVPITERVNSWRQDKASLKYLTSSENIFFHGGVIPRSSKLDKDACICSGGGGKVF</sequence>
<protein>
    <submittedName>
        <fullName evidence="1">Tubulin-specific chaperone A</fullName>
    </submittedName>
</protein>
<name>A0ABR2MHF7_9ASPA</name>